<dbReference type="Proteomes" id="UP001497482">
    <property type="component" value="Chromosome 2"/>
</dbReference>
<keyword evidence="3" id="KW-1185">Reference proteome</keyword>
<sequence>MGPQSFARGRAVAPHGPGRSALPNHYTSHFSSDTNSPDHRGTYTLLCDTVGGREPGTRGQRTSDTGENQNQQDARWTLWRIHRREQRALTSPDTDTLPRSPLDGSLREWRRHAAAKMDFYIRTSELFRGPPRYM</sequence>
<evidence type="ECO:0000313" key="2">
    <source>
        <dbReference type="EMBL" id="CAL1591842.1"/>
    </source>
</evidence>
<dbReference type="EMBL" id="OZ035824">
    <property type="protein sequence ID" value="CAL1591842.1"/>
    <property type="molecule type" value="Genomic_DNA"/>
</dbReference>
<evidence type="ECO:0000313" key="3">
    <source>
        <dbReference type="Proteomes" id="UP001497482"/>
    </source>
</evidence>
<proteinExistence type="predicted"/>
<feature type="region of interest" description="Disordered" evidence="1">
    <location>
        <begin position="1"/>
        <end position="74"/>
    </location>
</feature>
<protein>
    <submittedName>
        <fullName evidence="2">Uncharacterized protein</fullName>
    </submittedName>
</protein>
<feature type="compositionally biased region" description="Polar residues" evidence="1">
    <location>
        <begin position="59"/>
        <end position="74"/>
    </location>
</feature>
<evidence type="ECO:0000256" key="1">
    <source>
        <dbReference type="SAM" id="MobiDB-lite"/>
    </source>
</evidence>
<dbReference type="AlphaFoldDB" id="A0AAV2KPG5"/>
<gene>
    <name evidence="2" type="ORF">KC01_LOCUS21177</name>
</gene>
<name>A0AAV2KPG5_KNICA</name>
<accession>A0AAV2KPG5</accession>
<feature type="compositionally biased region" description="Polar residues" evidence="1">
    <location>
        <begin position="25"/>
        <end position="35"/>
    </location>
</feature>
<reference evidence="2 3" key="1">
    <citation type="submission" date="2024-04" db="EMBL/GenBank/DDBJ databases">
        <authorList>
            <person name="Waldvogel A.-M."/>
            <person name="Schoenle A."/>
        </authorList>
    </citation>
    <scope>NUCLEOTIDE SEQUENCE [LARGE SCALE GENOMIC DNA]</scope>
</reference>
<organism evidence="2 3">
    <name type="scientific">Knipowitschia caucasica</name>
    <name type="common">Caucasian dwarf goby</name>
    <name type="synonym">Pomatoschistus caucasicus</name>
    <dbReference type="NCBI Taxonomy" id="637954"/>
    <lineage>
        <taxon>Eukaryota</taxon>
        <taxon>Metazoa</taxon>
        <taxon>Chordata</taxon>
        <taxon>Craniata</taxon>
        <taxon>Vertebrata</taxon>
        <taxon>Euteleostomi</taxon>
        <taxon>Actinopterygii</taxon>
        <taxon>Neopterygii</taxon>
        <taxon>Teleostei</taxon>
        <taxon>Neoteleostei</taxon>
        <taxon>Acanthomorphata</taxon>
        <taxon>Gobiaria</taxon>
        <taxon>Gobiiformes</taxon>
        <taxon>Gobioidei</taxon>
        <taxon>Gobiidae</taxon>
        <taxon>Gobiinae</taxon>
        <taxon>Knipowitschia</taxon>
    </lineage>
</organism>